<keyword evidence="1" id="KW-1133">Transmembrane helix</keyword>
<feature type="transmembrane region" description="Helical" evidence="1">
    <location>
        <begin position="12"/>
        <end position="30"/>
    </location>
</feature>
<accession>A0A2P2IU06</accession>
<name>A0A2P2IU06_RHIMU</name>
<keyword evidence="1" id="KW-0812">Transmembrane</keyword>
<reference evidence="2" key="1">
    <citation type="submission" date="2018-02" db="EMBL/GenBank/DDBJ databases">
        <title>Rhizophora mucronata_Transcriptome.</title>
        <authorList>
            <person name="Meera S.P."/>
            <person name="Sreeshan A."/>
            <person name="Augustine A."/>
        </authorList>
    </citation>
    <scope>NUCLEOTIDE SEQUENCE</scope>
    <source>
        <tissue evidence="2">Leaf</tissue>
    </source>
</reference>
<keyword evidence="1" id="KW-0472">Membrane</keyword>
<proteinExistence type="predicted"/>
<organism evidence="2">
    <name type="scientific">Rhizophora mucronata</name>
    <name type="common">Asiatic mangrove</name>
    <dbReference type="NCBI Taxonomy" id="61149"/>
    <lineage>
        <taxon>Eukaryota</taxon>
        <taxon>Viridiplantae</taxon>
        <taxon>Streptophyta</taxon>
        <taxon>Embryophyta</taxon>
        <taxon>Tracheophyta</taxon>
        <taxon>Spermatophyta</taxon>
        <taxon>Magnoliopsida</taxon>
        <taxon>eudicotyledons</taxon>
        <taxon>Gunneridae</taxon>
        <taxon>Pentapetalae</taxon>
        <taxon>rosids</taxon>
        <taxon>fabids</taxon>
        <taxon>Malpighiales</taxon>
        <taxon>Rhizophoraceae</taxon>
        <taxon>Rhizophora</taxon>
    </lineage>
</organism>
<dbReference type="EMBL" id="GGEC01004205">
    <property type="protein sequence ID" value="MBW84688.1"/>
    <property type="molecule type" value="Transcribed_RNA"/>
</dbReference>
<evidence type="ECO:0000313" key="2">
    <source>
        <dbReference type="EMBL" id="MBW84688.1"/>
    </source>
</evidence>
<protein>
    <submittedName>
        <fullName evidence="2">Uncharacterized protein</fullName>
    </submittedName>
</protein>
<sequence length="51" mass="5925">MAYVERGKRKSLFLNLLISLSYFSFFSRIFSSENFELNRCAFVISPILGLV</sequence>
<evidence type="ECO:0000256" key="1">
    <source>
        <dbReference type="SAM" id="Phobius"/>
    </source>
</evidence>
<dbReference type="AlphaFoldDB" id="A0A2P2IU06"/>